<keyword evidence="3" id="KW-0805">Transcription regulation</keyword>
<proteinExistence type="predicted"/>
<evidence type="ECO:0000256" key="3">
    <source>
        <dbReference type="ARBA" id="ARBA00023015"/>
    </source>
</evidence>
<evidence type="ECO:0000256" key="1">
    <source>
        <dbReference type="ARBA" id="ARBA00017103"/>
    </source>
</evidence>
<name>A0A370R1P7_9GAMM</name>
<dbReference type="PANTHER" id="PTHR30146">
    <property type="entry name" value="LACI-RELATED TRANSCRIPTIONAL REPRESSOR"/>
    <property type="match status" value="1"/>
</dbReference>
<dbReference type="InterPro" id="IPR001761">
    <property type="entry name" value="Peripla_BP/Lac1_sug-bd_dom"/>
</dbReference>
<keyword evidence="4" id="KW-0238">DNA-binding</keyword>
<keyword evidence="6" id="KW-0804">Transcription</keyword>
<evidence type="ECO:0000256" key="7">
    <source>
        <dbReference type="ARBA" id="ARBA00031334"/>
    </source>
</evidence>
<dbReference type="SUPFAM" id="SSF53822">
    <property type="entry name" value="Periplasmic binding protein-like I"/>
    <property type="match status" value="1"/>
</dbReference>
<dbReference type="CDD" id="cd06274">
    <property type="entry name" value="PBP1_FruR"/>
    <property type="match status" value="1"/>
</dbReference>
<evidence type="ECO:0000256" key="5">
    <source>
        <dbReference type="ARBA" id="ARBA00023159"/>
    </source>
</evidence>
<dbReference type="FunFam" id="3.40.50.2300:FF:000022">
    <property type="entry name" value="Fructose repressor (Catabolite repressor/activator)"/>
    <property type="match status" value="1"/>
</dbReference>
<reference evidence="9 10" key="1">
    <citation type="submission" date="2018-07" db="EMBL/GenBank/DDBJ databases">
        <title>Genomic Encyclopedia of Type Strains, Phase IV (KMG-IV): sequencing the most valuable type-strain genomes for metagenomic binning, comparative biology and taxonomic classification.</title>
        <authorList>
            <person name="Goeker M."/>
        </authorList>
    </citation>
    <scope>NUCLEOTIDE SEQUENCE [LARGE SCALE GENOMIC DNA]</scope>
    <source>
        <strain evidence="9 10">DSM 103736</strain>
    </source>
</reference>
<dbReference type="InterPro" id="IPR010982">
    <property type="entry name" value="Lambda_DNA-bd_dom_sf"/>
</dbReference>
<dbReference type="Proteomes" id="UP000254848">
    <property type="component" value="Unassembled WGS sequence"/>
</dbReference>
<comment type="caution">
    <text evidence="9">The sequence shown here is derived from an EMBL/GenBank/DDBJ whole genome shotgun (WGS) entry which is preliminary data.</text>
</comment>
<keyword evidence="2" id="KW-0678">Repressor</keyword>
<dbReference type="PROSITE" id="PS00356">
    <property type="entry name" value="HTH_LACI_1"/>
    <property type="match status" value="1"/>
</dbReference>
<keyword evidence="5" id="KW-0010">Activator</keyword>
<evidence type="ECO:0000256" key="6">
    <source>
        <dbReference type="ARBA" id="ARBA00023163"/>
    </source>
</evidence>
<dbReference type="AlphaFoldDB" id="A0A370R1P7"/>
<dbReference type="PANTHER" id="PTHR30146:SF45">
    <property type="entry name" value="CATABOLITE REPRESSOR_ACTIVATOR"/>
    <property type="match status" value="1"/>
</dbReference>
<keyword evidence="10" id="KW-1185">Reference proteome</keyword>
<dbReference type="CDD" id="cd01392">
    <property type="entry name" value="HTH_LacI"/>
    <property type="match status" value="1"/>
</dbReference>
<evidence type="ECO:0000313" key="10">
    <source>
        <dbReference type="Proteomes" id="UP000254848"/>
    </source>
</evidence>
<evidence type="ECO:0000256" key="4">
    <source>
        <dbReference type="ARBA" id="ARBA00023125"/>
    </source>
</evidence>
<dbReference type="InterPro" id="IPR000843">
    <property type="entry name" value="HTH_LacI"/>
</dbReference>
<dbReference type="FunFam" id="1.10.260.40:FF:000008">
    <property type="entry name" value="Fructose repressor (Catabolite repressor/activator)"/>
    <property type="match status" value="1"/>
</dbReference>
<dbReference type="SUPFAM" id="SSF47413">
    <property type="entry name" value="lambda repressor-like DNA-binding domains"/>
    <property type="match status" value="1"/>
</dbReference>
<dbReference type="Pfam" id="PF00532">
    <property type="entry name" value="Peripla_BP_1"/>
    <property type="match status" value="1"/>
</dbReference>
<dbReference type="GO" id="GO:0009750">
    <property type="term" value="P:response to fructose"/>
    <property type="evidence" value="ECO:0007669"/>
    <property type="project" value="InterPro"/>
</dbReference>
<sequence length="351" mass="39785">MDCFVRIPGLIDKGGGNVKLDEIARLAGVSRTTASYVINGKAKQYRVSDKTVEKVMAVVREHNYHPNAVAAGLRAGRTRSIGLVIPDLENTSYTRIANYLERQARQRGYQLLIACSEDQPDNEMRCIEHLLQRQVDAIIVSTSLQPEHPFYQRWVNDPLPIIALDRALDPENFISVVGADREDAEMLAAELRKFPAESVLYLGALPELSVSFLREQGFRAAWLDDPREVKYLYTNSYEREAAAAAFTQWLRDHEMPQALFTTSFQLLQGVLDVTLKQQGHLPKELAIATFGDHELLDFLECPVLSVAQRHRDVAERVLELVLASLDEPKKPKPGLNRMRRVLLKRGRLNRM</sequence>
<protein>
    <recommendedName>
        <fullName evidence="1">Catabolite repressor/activator</fullName>
    </recommendedName>
    <alternativeName>
        <fullName evidence="7">Fructose repressor</fullName>
    </alternativeName>
</protein>
<dbReference type="Gene3D" id="3.40.50.2300">
    <property type="match status" value="2"/>
</dbReference>
<dbReference type="EMBL" id="QRAP01000002">
    <property type="protein sequence ID" value="RDK95837.1"/>
    <property type="molecule type" value="Genomic_DNA"/>
</dbReference>
<dbReference type="NCBIfam" id="TIGR02417">
    <property type="entry name" value="fruct_sucro_rep"/>
    <property type="match status" value="1"/>
</dbReference>
<dbReference type="Pfam" id="PF00356">
    <property type="entry name" value="LacI"/>
    <property type="match status" value="1"/>
</dbReference>
<evidence type="ECO:0000259" key="8">
    <source>
        <dbReference type="PROSITE" id="PS50932"/>
    </source>
</evidence>
<dbReference type="InterPro" id="IPR028082">
    <property type="entry name" value="Peripla_BP_I"/>
</dbReference>
<organism evidence="9 10">
    <name type="scientific">Enterobacillus tribolii</name>
    <dbReference type="NCBI Taxonomy" id="1487935"/>
    <lineage>
        <taxon>Bacteria</taxon>
        <taxon>Pseudomonadati</taxon>
        <taxon>Pseudomonadota</taxon>
        <taxon>Gammaproteobacteria</taxon>
        <taxon>Enterobacterales</taxon>
        <taxon>Hafniaceae</taxon>
        <taxon>Enterobacillus</taxon>
    </lineage>
</organism>
<dbReference type="NCBIfam" id="NF008452">
    <property type="entry name" value="PRK11303.1"/>
    <property type="match status" value="1"/>
</dbReference>
<dbReference type="SMART" id="SM00354">
    <property type="entry name" value="HTH_LACI"/>
    <property type="match status" value="1"/>
</dbReference>
<accession>A0A370R1P7</accession>
<dbReference type="GO" id="GO:0003700">
    <property type="term" value="F:DNA-binding transcription factor activity"/>
    <property type="evidence" value="ECO:0007669"/>
    <property type="project" value="TreeGrafter"/>
</dbReference>
<feature type="domain" description="HTH lacI-type" evidence="8">
    <location>
        <begin position="18"/>
        <end position="75"/>
    </location>
</feature>
<dbReference type="Gene3D" id="1.10.260.40">
    <property type="entry name" value="lambda repressor-like DNA-binding domains"/>
    <property type="match status" value="1"/>
</dbReference>
<evidence type="ECO:0000256" key="2">
    <source>
        <dbReference type="ARBA" id="ARBA00022491"/>
    </source>
</evidence>
<dbReference type="PROSITE" id="PS50932">
    <property type="entry name" value="HTH_LACI_2"/>
    <property type="match status" value="1"/>
</dbReference>
<evidence type="ECO:0000313" key="9">
    <source>
        <dbReference type="EMBL" id="RDK95837.1"/>
    </source>
</evidence>
<dbReference type="GO" id="GO:0000976">
    <property type="term" value="F:transcription cis-regulatory region binding"/>
    <property type="evidence" value="ECO:0007669"/>
    <property type="project" value="TreeGrafter"/>
</dbReference>
<dbReference type="InterPro" id="IPR012781">
    <property type="entry name" value="Fruct_sucro_rep"/>
</dbReference>
<gene>
    <name evidence="9" type="ORF">C8D90_102320</name>
</gene>